<accession>A0A9P4U0X2</accession>
<protein>
    <submittedName>
        <fullName evidence="2">Uncharacterized protein</fullName>
    </submittedName>
</protein>
<dbReference type="OrthoDB" id="3942453at2759"/>
<feature type="compositionally biased region" description="Polar residues" evidence="1">
    <location>
        <begin position="104"/>
        <end position="122"/>
    </location>
</feature>
<gene>
    <name evidence="2" type="ORF">EJ08DRAFT_659035</name>
</gene>
<proteinExistence type="predicted"/>
<name>A0A9P4U0X2_9PEZI</name>
<organism evidence="2 3">
    <name type="scientific">Tothia fuscella</name>
    <dbReference type="NCBI Taxonomy" id="1048955"/>
    <lineage>
        <taxon>Eukaryota</taxon>
        <taxon>Fungi</taxon>
        <taxon>Dikarya</taxon>
        <taxon>Ascomycota</taxon>
        <taxon>Pezizomycotina</taxon>
        <taxon>Dothideomycetes</taxon>
        <taxon>Pleosporomycetidae</taxon>
        <taxon>Venturiales</taxon>
        <taxon>Cylindrosympodiaceae</taxon>
        <taxon>Tothia</taxon>
    </lineage>
</organism>
<evidence type="ECO:0000313" key="2">
    <source>
        <dbReference type="EMBL" id="KAF2432352.1"/>
    </source>
</evidence>
<comment type="caution">
    <text evidence="2">The sequence shown here is derived from an EMBL/GenBank/DDBJ whole genome shotgun (WGS) entry which is preliminary data.</text>
</comment>
<dbReference type="Proteomes" id="UP000800235">
    <property type="component" value="Unassembled WGS sequence"/>
</dbReference>
<feature type="compositionally biased region" description="Low complexity" evidence="1">
    <location>
        <begin position="74"/>
        <end position="85"/>
    </location>
</feature>
<keyword evidence="3" id="KW-1185">Reference proteome</keyword>
<feature type="region of interest" description="Disordered" evidence="1">
    <location>
        <begin position="165"/>
        <end position="199"/>
    </location>
</feature>
<evidence type="ECO:0000256" key="1">
    <source>
        <dbReference type="SAM" id="MobiDB-lite"/>
    </source>
</evidence>
<dbReference type="EMBL" id="MU007026">
    <property type="protein sequence ID" value="KAF2432352.1"/>
    <property type="molecule type" value="Genomic_DNA"/>
</dbReference>
<dbReference type="AlphaFoldDB" id="A0A9P4U0X2"/>
<reference evidence="2" key="1">
    <citation type="journal article" date="2020" name="Stud. Mycol.">
        <title>101 Dothideomycetes genomes: a test case for predicting lifestyles and emergence of pathogens.</title>
        <authorList>
            <person name="Haridas S."/>
            <person name="Albert R."/>
            <person name="Binder M."/>
            <person name="Bloem J."/>
            <person name="Labutti K."/>
            <person name="Salamov A."/>
            <person name="Andreopoulos B."/>
            <person name="Baker S."/>
            <person name="Barry K."/>
            <person name="Bills G."/>
            <person name="Bluhm B."/>
            <person name="Cannon C."/>
            <person name="Castanera R."/>
            <person name="Culley D."/>
            <person name="Daum C."/>
            <person name="Ezra D."/>
            <person name="Gonzalez J."/>
            <person name="Henrissat B."/>
            <person name="Kuo A."/>
            <person name="Liang C."/>
            <person name="Lipzen A."/>
            <person name="Lutzoni F."/>
            <person name="Magnuson J."/>
            <person name="Mondo S."/>
            <person name="Nolan M."/>
            <person name="Ohm R."/>
            <person name="Pangilinan J."/>
            <person name="Park H.-J."/>
            <person name="Ramirez L."/>
            <person name="Alfaro M."/>
            <person name="Sun H."/>
            <person name="Tritt A."/>
            <person name="Yoshinaga Y."/>
            <person name="Zwiers L.-H."/>
            <person name="Turgeon B."/>
            <person name="Goodwin S."/>
            <person name="Spatafora J."/>
            <person name="Crous P."/>
            <person name="Grigoriev I."/>
        </authorList>
    </citation>
    <scope>NUCLEOTIDE SEQUENCE</scope>
    <source>
        <strain evidence="2">CBS 130266</strain>
    </source>
</reference>
<sequence>MCIAELNVSLNTCAHRWYHLVRPCVEGANLQACPTRLALEGWEIKCDFCPFCAGWPLGGGEFMLLGSHPHSRSSSFSAPLSRTPSMTTSVSAARRDSRRGSMAISETSNTSAPGSPVFTTSERNRSMNNRVDSYFIAHPESITQTQQKRPGTSATGVWSNWAASTSEANVEGRRGSAIPEPELPSKKKSVKWKVPGFGM</sequence>
<evidence type="ECO:0000313" key="3">
    <source>
        <dbReference type="Proteomes" id="UP000800235"/>
    </source>
</evidence>
<feature type="region of interest" description="Disordered" evidence="1">
    <location>
        <begin position="74"/>
        <end position="122"/>
    </location>
</feature>